<dbReference type="OrthoDB" id="538640at2759"/>
<protein>
    <recommendedName>
        <fullName evidence="1">Altered inheritance of mitochondria protein 41</fullName>
    </recommendedName>
</protein>
<dbReference type="GO" id="GO:0016884">
    <property type="term" value="F:carbon-nitrogen ligase activity, with glutamine as amido-N-donor"/>
    <property type="evidence" value="ECO:0007669"/>
    <property type="project" value="UniProtKB-UniRule"/>
</dbReference>
<comment type="similarity">
    <text evidence="1">Belongs to the AIM41 family.</text>
</comment>
<dbReference type="Gene3D" id="1.10.1510.10">
    <property type="entry name" value="Uncharacterised protein YqeY/AIM41 PF09424, N-terminal domain"/>
    <property type="match status" value="1"/>
</dbReference>
<proteinExistence type="inferred from homology"/>
<reference evidence="2 3" key="1">
    <citation type="journal article" date="2012" name="BMC Genomics">
        <title>Comparative genomics of the white-rot fungi, Phanerochaete carnosa and P. chrysosporium, to elucidate the genetic basis of the distinct wood types they colonize.</title>
        <authorList>
            <person name="Suzuki H."/>
            <person name="MacDonald J."/>
            <person name="Syed K."/>
            <person name="Salamov A."/>
            <person name="Hori C."/>
            <person name="Aerts A."/>
            <person name="Henrissat B."/>
            <person name="Wiebenga A."/>
            <person name="vanKuyk P.A."/>
            <person name="Barry K."/>
            <person name="Lindquist E."/>
            <person name="LaButti K."/>
            <person name="Lapidus A."/>
            <person name="Lucas S."/>
            <person name="Coutinho P."/>
            <person name="Gong Y."/>
            <person name="Samejima M."/>
            <person name="Mahadevan R."/>
            <person name="Abou-Zaid M."/>
            <person name="de Vries R.P."/>
            <person name="Igarashi K."/>
            <person name="Yadav J.S."/>
            <person name="Grigoriev I.V."/>
            <person name="Master E.R."/>
        </authorList>
    </citation>
    <scope>NUCLEOTIDE SEQUENCE [LARGE SCALE GENOMIC DNA]</scope>
    <source>
        <strain evidence="2 3">HHB-10118-sp</strain>
    </source>
</reference>
<dbReference type="HOGENOM" id="CLU_079430_1_0_1"/>
<dbReference type="InterPro" id="IPR003789">
    <property type="entry name" value="Asn/Gln_tRNA_amidoTrase-B-like"/>
</dbReference>
<evidence type="ECO:0000313" key="3">
    <source>
        <dbReference type="Proteomes" id="UP000008370"/>
    </source>
</evidence>
<gene>
    <name evidence="1" type="primary">AIM41</name>
    <name evidence="2" type="ORF">PHACADRAFT_257692</name>
</gene>
<evidence type="ECO:0000313" key="2">
    <source>
        <dbReference type="EMBL" id="EKM54087.1"/>
    </source>
</evidence>
<dbReference type="PANTHER" id="PTHR28055">
    <property type="entry name" value="ALTERED INHERITANCE OF MITOCHONDRIA PROTEIN 41, MITOCHONDRIAL"/>
    <property type="match status" value="1"/>
</dbReference>
<dbReference type="GeneID" id="18916920"/>
<organism evidence="2 3">
    <name type="scientific">Phanerochaete carnosa (strain HHB-10118-sp)</name>
    <name type="common">White-rot fungus</name>
    <name type="synonym">Peniophora carnosa</name>
    <dbReference type="NCBI Taxonomy" id="650164"/>
    <lineage>
        <taxon>Eukaryota</taxon>
        <taxon>Fungi</taxon>
        <taxon>Dikarya</taxon>
        <taxon>Basidiomycota</taxon>
        <taxon>Agaricomycotina</taxon>
        <taxon>Agaricomycetes</taxon>
        <taxon>Polyporales</taxon>
        <taxon>Phanerochaetaceae</taxon>
        <taxon>Phanerochaete</taxon>
    </lineage>
</organism>
<accession>K5WUF6</accession>
<dbReference type="Pfam" id="PF09424">
    <property type="entry name" value="YqeY"/>
    <property type="match status" value="1"/>
</dbReference>
<dbReference type="GO" id="GO:0005739">
    <property type="term" value="C:mitochondrion"/>
    <property type="evidence" value="ECO:0007669"/>
    <property type="project" value="UniProtKB-SubCell"/>
</dbReference>
<dbReference type="InParanoid" id="K5WUF6"/>
<dbReference type="InterPro" id="IPR019004">
    <property type="entry name" value="YqeY/Aim41"/>
</dbReference>
<sequence length="179" mass="19733">MLRIAHRLRAPTRLSAMRGMRYTTAAPDDIRKRLTDELKTAMKAKDAFTSTTIRSVLAEVYSADKLQAQPLPGGGVVSILRKAMTRRADAAAEFDKAARPDLAEKERREADVLQAFVPPLLAPAEIDRRLQEVFAELQPAPGDKKAMGQVFKAFYARVDRSAVDTDLVKKRAEALLAAA</sequence>
<dbReference type="Proteomes" id="UP000008370">
    <property type="component" value="Unassembled WGS sequence"/>
</dbReference>
<evidence type="ECO:0000256" key="1">
    <source>
        <dbReference type="RuleBase" id="RU365099"/>
    </source>
</evidence>
<name>K5WUF6_PHACS</name>
<dbReference type="InterPro" id="IPR042184">
    <property type="entry name" value="YqeY/Aim41_N"/>
</dbReference>
<keyword evidence="3" id="KW-1185">Reference proteome</keyword>
<comment type="subcellular location">
    <subcellularLocation>
        <location evidence="1">Mitochondrion</location>
    </subcellularLocation>
</comment>
<keyword evidence="1" id="KW-0496">Mitochondrion</keyword>
<dbReference type="RefSeq" id="XP_007396788.1">
    <property type="nucleotide sequence ID" value="XM_007396726.1"/>
</dbReference>
<dbReference type="SUPFAM" id="SSF89095">
    <property type="entry name" value="GatB/YqeY motif"/>
    <property type="match status" value="1"/>
</dbReference>
<dbReference type="AlphaFoldDB" id="K5WUF6"/>
<dbReference type="PANTHER" id="PTHR28055:SF1">
    <property type="entry name" value="ALTERED INHERITANCE OF MITOCHONDRIA PROTEIN 41, MITOCHONDRIAL"/>
    <property type="match status" value="1"/>
</dbReference>
<dbReference type="KEGG" id="pco:PHACADRAFT_257692"/>
<dbReference type="EMBL" id="JH930473">
    <property type="protein sequence ID" value="EKM54087.1"/>
    <property type="molecule type" value="Genomic_DNA"/>
</dbReference>